<comment type="function">
    <text evidence="5">Responsible for synthesis of pseudouridine from uracil-55 in the psi GC loop of transfer RNAs.</text>
</comment>
<gene>
    <name evidence="5 9" type="primary">truB</name>
    <name evidence="9" type="ORF">BN1208_0066</name>
</gene>
<dbReference type="FunFam" id="3.30.2350.10:FF:000011">
    <property type="entry name" value="tRNA pseudouridine synthase B"/>
    <property type="match status" value="1"/>
</dbReference>
<dbReference type="OrthoDB" id="9802309at2"/>
<keyword evidence="9" id="KW-0456">Lyase</keyword>
<comment type="similarity">
    <text evidence="2 5">Belongs to the pseudouridine synthase TruB family. Type 1 subfamily.</text>
</comment>
<dbReference type="InterPro" id="IPR014780">
    <property type="entry name" value="tRNA_psdUridine_synth_TruB"/>
</dbReference>
<dbReference type="Proteomes" id="UP000064007">
    <property type="component" value="Chromosome 1"/>
</dbReference>
<dbReference type="InterPro" id="IPR020103">
    <property type="entry name" value="PsdUridine_synth_cat_dom_sf"/>
</dbReference>
<dbReference type="GO" id="GO:0003723">
    <property type="term" value="F:RNA binding"/>
    <property type="evidence" value="ECO:0007669"/>
    <property type="project" value="InterPro"/>
</dbReference>
<dbReference type="Pfam" id="PF01509">
    <property type="entry name" value="TruB_N"/>
    <property type="match status" value="1"/>
</dbReference>
<evidence type="ECO:0000313" key="9">
    <source>
        <dbReference type="EMBL" id="CEZ18962.1"/>
    </source>
</evidence>
<dbReference type="SUPFAM" id="SSF88697">
    <property type="entry name" value="PUA domain-like"/>
    <property type="match status" value="1"/>
</dbReference>
<keyword evidence="3 5" id="KW-0819">tRNA processing</keyword>
<accession>A0A0D6EUK9</accession>
<dbReference type="SUPFAM" id="SSF55120">
    <property type="entry name" value="Pseudouridine synthase"/>
    <property type="match status" value="1"/>
</dbReference>
<dbReference type="InterPro" id="IPR036974">
    <property type="entry name" value="PUA_sf"/>
</dbReference>
<feature type="domain" description="Pseudouridine synthase II N-terminal" evidence="6">
    <location>
        <begin position="34"/>
        <end position="179"/>
    </location>
</feature>
<evidence type="ECO:0000313" key="10">
    <source>
        <dbReference type="Proteomes" id="UP000064007"/>
    </source>
</evidence>
<dbReference type="EC" id="5.4.99.25" evidence="5"/>
<evidence type="ECO:0000256" key="1">
    <source>
        <dbReference type="ARBA" id="ARBA00000385"/>
    </source>
</evidence>
<dbReference type="PANTHER" id="PTHR13767">
    <property type="entry name" value="TRNA-PSEUDOURIDINE SYNTHASE"/>
    <property type="match status" value="1"/>
</dbReference>
<dbReference type="Gene3D" id="2.30.130.10">
    <property type="entry name" value="PUA domain"/>
    <property type="match status" value="1"/>
</dbReference>
<dbReference type="KEGG" id="mbat:BN1208_0066"/>
<dbReference type="GO" id="GO:0031119">
    <property type="term" value="P:tRNA pseudouridine synthesis"/>
    <property type="evidence" value="ECO:0007669"/>
    <property type="project" value="UniProtKB-UniRule"/>
</dbReference>
<dbReference type="AlphaFoldDB" id="A0A0D6EUK9"/>
<evidence type="ECO:0000256" key="3">
    <source>
        <dbReference type="ARBA" id="ARBA00022694"/>
    </source>
</evidence>
<dbReference type="CDD" id="cd02573">
    <property type="entry name" value="PseudoU_synth_EcTruB"/>
    <property type="match status" value="1"/>
</dbReference>
<dbReference type="STRING" id="1581557.BN1208_0066"/>
<dbReference type="NCBIfam" id="TIGR00431">
    <property type="entry name" value="TruB"/>
    <property type="match status" value="1"/>
</dbReference>
<keyword evidence="10" id="KW-1185">Reference proteome</keyword>
<sequence length="300" mass="33075">MQKKSTKREIDGVFLLNKPLGFSSNQALKKIQWLFNAKKAGHTGTLDPMASGLLPICLGEATKFSHRLLNANKTYIATIQFGVTTTTGDQEGEVISEKEVVFNEVQLKETLQKFIGDITQIPPMYSALKFEGKPLYEYARKGIEIERKSRQITIYDIKLIKVEGSVTTIEVFCSKGTYIRTLAEDIGEALGCGAYLKGLERTQTGNFQLSDALSIEALEAIAVASREKILLPIDALLEGLSSIELTSTETEAIKKGQSIDFISKNEEELRLYSASGKFLGVGQPDLQGHLLPKRLIANIL</sequence>
<dbReference type="GO" id="GO:1990481">
    <property type="term" value="P:mRNA pseudouridine synthesis"/>
    <property type="evidence" value="ECO:0007669"/>
    <property type="project" value="TreeGrafter"/>
</dbReference>
<dbReference type="Pfam" id="PF09157">
    <property type="entry name" value="TruB-C_2"/>
    <property type="match status" value="1"/>
</dbReference>
<protein>
    <recommendedName>
        <fullName evidence="5">tRNA pseudouridine synthase B</fullName>
        <ecNumber evidence="5">5.4.99.25</ecNumber>
    </recommendedName>
    <alternativeName>
        <fullName evidence="5">tRNA pseudouridine(55) synthase</fullName>
        <shortName evidence="5">Psi55 synthase</shortName>
    </alternativeName>
    <alternativeName>
        <fullName evidence="5">tRNA pseudouridylate synthase</fullName>
    </alternativeName>
    <alternativeName>
        <fullName evidence="5">tRNA-uridine isomerase</fullName>
    </alternativeName>
</protein>
<dbReference type="PANTHER" id="PTHR13767:SF2">
    <property type="entry name" value="PSEUDOURIDYLATE SYNTHASE TRUB1"/>
    <property type="match status" value="1"/>
</dbReference>
<feature type="active site" description="Nucleophile" evidence="5">
    <location>
        <position position="47"/>
    </location>
</feature>
<reference evidence="10" key="1">
    <citation type="submission" date="2014-12" db="EMBL/GenBank/DDBJ databases">
        <authorList>
            <person name="Salcher M.M."/>
        </authorList>
    </citation>
    <scope>NUCLEOTIDE SEQUENCE [LARGE SCALE GENOMIC DNA]</scope>
    <source>
        <strain evidence="10">MMS-10A-171</strain>
    </source>
</reference>
<dbReference type="EMBL" id="LN827929">
    <property type="protein sequence ID" value="CEZ18962.1"/>
    <property type="molecule type" value="Genomic_DNA"/>
</dbReference>
<dbReference type="Gene3D" id="3.30.2350.10">
    <property type="entry name" value="Pseudouridine synthase"/>
    <property type="match status" value="1"/>
</dbReference>
<dbReference type="CDD" id="cd21152">
    <property type="entry name" value="PUA_TruB_bacterial"/>
    <property type="match status" value="1"/>
</dbReference>
<evidence type="ECO:0000259" key="8">
    <source>
        <dbReference type="Pfam" id="PF16198"/>
    </source>
</evidence>
<dbReference type="InterPro" id="IPR032819">
    <property type="entry name" value="TruB_C"/>
</dbReference>
<comment type="catalytic activity">
    <reaction evidence="1 5">
        <text>uridine(55) in tRNA = pseudouridine(55) in tRNA</text>
        <dbReference type="Rhea" id="RHEA:42532"/>
        <dbReference type="Rhea" id="RHEA-COMP:10101"/>
        <dbReference type="Rhea" id="RHEA-COMP:10102"/>
        <dbReference type="ChEBI" id="CHEBI:65314"/>
        <dbReference type="ChEBI" id="CHEBI:65315"/>
        <dbReference type="EC" id="5.4.99.25"/>
    </reaction>
</comment>
<evidence type="ECO:0000256" key="5">
    <source>
        <dbReference type="HAMAP-Rule" id="MF_01080"/>
    </source>
</evidence>
<organism evidence="9 10">
    <name type="scientific">Candidatus Methylopumilus planktonicus</name>
    <dbReference type="NCBI Taxonomy" id="1581557"/>
    <lineage>
        <taxon>Bacteria</taxon>
        <taxon>Pseudomonadati</taxon>
        <taxon>Pseudomonadota</taxon>
        <taxon>Betaproteobacteria</taxon>
        <taxon>Nitrosomonadales</taxon>
        <taxon>Methylophilaceae</taxon>
        <taxon>Candidatus Methylopumilus</taxon>
    </lineage>
</organism>
<name>A0A0D6EUK9_9PROT</name>
<dbReference type="HOGENOM" id="CLU_032087_0_3_4"/>
<proteinExistence type="inferred from homology"/>
<evidence type="ECO:0000259" key="7">
    <source>
        <dbReference type="Pfam" id="PF09157"/>
    </source>
</evidence>
<dbReference type="GO" id="GO:0160148">
    <property type="term" value="F:tRNA pseudouridine(55) synthase activity"/>
    <property type="evidence" value="ECO:0007669"/>
    <property type="project" value="UniProtKB-EC"/>
</dbReference>
<feature type="domain" description="tRNA pseudouridine synthase II TruB subfamily 1 C-terminal" evidence="7">
    <location>
        <begin position="242"/>
        <end position="296"/>
    </location>
</feature>
<dbReference type="InterPro" id="IPR002501">
    <property type="entry name" value="PsdUridine_synth_N"/>
</dbReference>
<evidence type="ECO:0000256" key="4">
    <source>
        <dbReference type="ARBA" id="ARBA00023235"/>
    </source>
</evidence>
<evidence type="ECO:0000259" key="6">
    <source>
        <dbReference type="Pfam" id="PF01509"/>
    </source>
</evidence>
<dbReference type="InterPro" id="IPR015240">
    <property type="entry name" value="tRNA_sdUridine_synth_fam1_C"/>
</dbReference>
<feature type="domain" description="tRNA pseudouridylate synthase B C-terminal" evidence="8">
    <location>
        <begin position="180"/>
        <end position="237"/>
    </location>
</feature>
<dbReference type="InterPro" id="IPR015947">
    <property type="entry name" value="PUA-like_sf"/>
</dbReference>
<evidence type="ECO:0000256" key="2">
    <source>
        <dbReference type="ARBA" id="ARBA00005642"/>
    </source>
</evidence>
<dbReference type="Pfam" id="PF16198">
    <property type="entry name" value="TruB_C_2"/>
    <property type="match status" value="1"/>
</dbReference>
<dbReference type="GO" id="GO:0016829">
    <property type="term" value="F:lyase activity"/>
    <property type="evidence" value="ECO:0007669"/>
    <property type="project" value="UniProtKB-KW"/>
</dbReference>
<keyword evidence="4 5" id="KW-0413">Isomerase</keyword>
<dbReference type="HAMAP" id="MF_01080">
    <property type="entry name" value="TruB_bact"/>
    <property type="match status" value="1"/>
</dbReference>
<dbReference type="RefSeq" id="WP_046486663.1">
    <property type="nucleotide sequence ID" value="NZ_LN827929.1"/>
</dbReference>